<sequence length="390" mass="42888">MSNIIKLVNEYVQQKANPVMGKKTFLYDYHARNGQIVEFSGYDMPMSYEGILKEVIATRTSASAFDVGHMGRIIFKGEDAGHFLDFVLTVQASALQPFQAKYSLIADEGGKIIDDAVLMKLNDEKFIIVVNAINKEKDLAWFREKVSSYGTGIDDVTDETSMIALQGPEAKKVLQPMCDADLGSMKRYRGSVVKVANLECIVSRTGYTGEDGFEIIVIEGKRAIEIWVRLIGNGAKPAGLGARDILRIEAGMPLYGNELTEGISPFEAGLDFAVNLEKGDFIGRRALAIARSRKEKHLVGIKLHEKRVPRKRDPIFIGSLEAGNVTSGTFSPTVNASIAMGYVNAQLHCGAEVFVGVRGQRIPSTITEMPFYDQKVYGWKRESSQPSSSG</sequence>
<comment type="similarity">
    <text evidence="1">Belongs to the GcvT family.</text>
</comment>
<evidence type="ECO:0000256" key="4">
    <source>
        <dbReference type="ARBA" id="ARBA00022679"/>
    </source>
</evidence>
<proteinExistence type="inferred from homology"/>
<keyword evidence="3" id="KW-0032">Aminotransferase</keyword>
<dbReference type="NCBIfam" id="TIGR00528">
    <property type="entry name" value="gcvT"/>
    <property type="match status" value="1"/>
</dbReference>
<dbReference type="GO" id="GO:0032259">
    <property type="term" value="P:methylation"/>
    <property type="evidence" value="ECO:0007669"/>
    <property type="project" value="UniProtKB-KW"/>
</dbReference>
<dbReference type="PIRSF" id="PIRSF006487">
    <property type="entry name" value="GcvT"/>
    <property type="match status" value="1"/>
</dbReference>
<dbReference type="GO" id="GO:0004047">
    <property type="term" value="F:aminomethyltransferase activity"/>
    <property type="evidence" value="ECO:0007669"/>
    <property type="project" value="UniProtKB-EC"/>
</dbReference>
<feature type="binding site" evidence="7">
    <location>
        <position position="214"/>
    </location>
    <ligand>
        <name>substrate</name>
    </ligand>
</feature>
<dbReference type="InterPro" id="IPR013977">
    <property type="entry name" value="GcvT_C"/>
</dbReference>
<evidence type="ECO:0000259" key="8">
    <source>
        <dbReference type="Pfam" id="PF01571"/>
    </source>
</evidence>
<feature type="domain" description="Aminomethyltransferase C-terminal" evidence="9">
    <location>
        <begin position="296"/>
        <end position="373"/>
    </location>
</feature>
<evidence type="ECO:0000256" key="5">
    <source>
        <dbReference type="ARBA" id="ARBA00031395"/>
    </source>
</evidence>
<keyword evidence="10" id="KW-0489">Methyltransferase</keyword>
<dbReference type="AlphaFoldDB" id="A0A7C3IXH3"/>
<evidence type="ECO:0000256" key="6">
    <source>
        <dbReference type="ARBA" id="ARBA00047665"/>
    </source>
</evidence>
<accession>A0A7C3IXH3</accession>
<dbReference type="InterPro" id="IPR029043">
    <property type="entry name" value="GcvT/YgfZ_C"/>
</dbReference>
<dbReference type="Gene3D" id="4.10.1250.10">
    <property type="entry name" value="Aminomethyltransferase fragment"/>
    <property type="match status" value="1"/>
</dbReference>
<keyword evidence="4 10" id="KW-0808">Transferase</keyword>
<evidence type="ECO:0000256" key="3">
    <source>
        <dbReference type="ARBA" id="ARBA00022576"/>
    </source>
</evidence>
<dbReference type="PANTHER" id="PTHR43757">
    <property type="entry name" value="AMINOMETHYLTRANSFERASE"/>
    <property type="match status" value="1"/>
</dbReference>
<dbReference type="GO" id="GO:0006546">
    <property type="term" value="P:glycine catabolic process"/>
    <property type="evidence" value="ECO:0007669"/>
    <property type="project" value="InterPro"/>
</dbReference>
<evidence type="ECO:0000259" key="9">
    <source>
        <dbReference type="Pfam" id="PF08669"/>
    </source>
</evidence>
<organism evidence="10">
    <name type="scientific">Candidatus Methanomethylicus mesodigestus</name>
    <dbReference type="NCBI Taxonomy" id="1867258"/>
    <lineage>
        <taxon>Archaea</taxon>
        <taxon>Thermoproteota</taxon>
        <taxon>Methanosuratincolia</taxon>
        <taxon>Candidatus Methanomethylicales</taxon>
        <taxon>Candidatus Methanomethylicaceae</taxon>
        <taxon>Candidatus Methanomethylicus</taxon>
    </lineage>
</organism>
<dbReference type="GO" id="GO:0008483">
    <property type="term" value="F:transaminase activity"/>
    <property type="evidence" value="ECO:0007669"/>
    <property type="project" value="UniProtKB-KW"/>
</dbReference>
<dbReference type="GO" id="GO:0005960">
    <property type="term" value="C:glycine cleavage complex"/>
    <property type="evidence" value="ECO:0007669"/>
    <property type="project" value="InterPro"/>
</dbReference>
<gene>
    <name evidence="10" type="primary">gcvT</name>
    <name evidence="10" type="ORF">ENS19_04445</name>
</gene>
<comment type="catalytic activity">
    <reaction evidence="6">
        <text>N(6)-[(R)-S(8)-aminomethyldihydrolipoyl]-L-lysyl-[protein] + (6S)-5,6,7,8-tetrahydrofolate = N(6)-[(R)-dihydrolipoyl]-L-lysyl-[protein] + (6R)-5,10-methylene-5,6,7,8-tetrahydrofolate + NH4(+)</text>
        <dbReference type="Rhea" id="RHEA:16945"/>
        <dbReference type="Rhea" id="RHEA-COMP:10475"/>
        <dbReference type="Rhea" id="RHEA-COMP:10492"/>
        <dbReference type="ChEBI" id="CHEBI:15636"/>
        <dbReference type="ChEBI" id="CHEBI:28938"/>
        <dbReference type="ChEBI" id="CHEBI:57453"/>
        <dbReference type="ChEBI" id="CHEBI:83100"/>
        <dbReference type="ChEBI" id="CHEBI:83143"/>
        <dbReference type="EC" id="2.1.2.10"/>
    </reaction>
</comment>
<dbReference type="InterPro" id="IPR027266">
    <property type="entry name" value="TrmE/GcvT-like"/>
</dbReference>
<dbReference type="InterPro" id="IPR006223">
    <property type="entry name" value="GcvT"/>
</dbReference>
<evidence type="ECO:0000313" key="10">
    <source>
        <dbReference type="EMBL" id="HFK20514.1"/>
    </source>
</evidence>
<comment type="caution">
    <text evidence="10">The sequence shown here is derived from an EMBL/GenBank/DDBJ whole genome shotgun (WGS) entry which is preliminary data.</text>
</comment>
<evidence type="ECO:0000256" key="2">
    <source>
        <dbReference type="ARBA" id="ARBA00012616"/>
    </source>
</evidence>
<dbReference type="Pfam" id="PF01571">
    <property type="entry name" value="GCV_T"/>
    <property type="match status" value="1"/>
</dbReference>
<dbReference type="InterPro" id="IPR006222">
    <property type="entry name" value="GCVT_N"/>
</dbReference>
<feature type="domain" description="GCVT N-terminal" evidence="8">
    <location>
        <begin position="30"/>
        <end position="278"/>
    </location>
</feature>
<dbReference type="SUPFAM" id="SSF101790">
    <property type="entry name" value="Aminomethyltransferase beta-barrel domain"/>
    <property type="match status" value="1"/>
</dbReference>
<dbReference type="EC" id="2.1.2.10" evidence="2"/>
<reference evidence="10" key="1">
    <citation type="journal article" date="2020" name="mSystems">
        <title>Genome- and Community-Level Interaction Insights into Carbon Utilization and Element Cycling Functions of Hydrothermarchaeota in Hydrothermal Sediment.</title>
        <authorList>
            <person name="Zhou Z."/>
            <person name="Liu Y."/>
            <person name="Xu W."/>
            <person name="Pan J."/>
            <person name="Luo Z.H."/>
            <person name="Li M."/>
        </authorList>
    </citation>
    <scope>NUCLEOTIDE SEQUENCE [LARGE SCALE GENOMIC DNA]</scope>
    <source>
        <strain evidence="10">SpSt-468</strain>
    </source>
</reference>
<dbReference type="PANTHER" id="PTHR43757:SF2">
    <property type="entry name" value="AMINOMETHYLTRANSFERASE, MITOCHONDRIAL"/>
    <property type="match status" value="1"/>
</dbReference>
<dbReference type="Pfam" id="PF08669">
    <property type="entry name" value="GCV_T_C"/>
    <property type="match status" value="1"/>
</dbReference>
<dbReference type="Gene3D" id="3.30.1360.120">
    <property type="entry name" value="Probable tRNA modification gtpase trme, domain 1"/>
    <property type="match status" value="1"/>
</dbReference>
<dbReference type="SUPFAM" id="SSF103025">
    <property type="entry name" value="Folate-binding domain"/>
    <property type="match status" value="1"/>
</dbReference>
<dbReference type="EMBL" id="DSTX01000007">
    <property type="protein sequence ID" value="HFK20514.1"/>
    <property type="molecule type" value="Genomic_DNA"/>
</dbReference>
<dbReference type="Gene3D" id="3.30.70.1400">
    <property type="entry name" value="Aminomethyltransferase beta-barrel domains"/>
    <property type="match status" value="1"/>
</dbReference>
<dbReference type="Gene3D" id="2.40.30.110">
    <property type="entry name" value="Aminomethyltransferase beta-barrel domains"/>
    <property type="match status" value="1"/>
</dbReference>
<dbReference type="FunFam" id="4.10.1250.10:FF:000001">
    <property type="entry name" value="Aminomethyltransferase"/>
    <property type="match status" value="1"/>
</dbReference>
<dbReference type="NCBIfam" id="NF001567">
    <property type="entry name" value="PRK00389.1"/>
    <property type="match status" value="1"/>
</dbReference>
<dbReference type="GO" id="GO:0008168">
    <property type="term" value="F:methyltransferase activity"/>
    <property type="evidence" value="ECO:0007669"/>
    <property type="project" value="UniProtKB-KW"/>
</dbReference>
<name>A0A7C3IXH3_9CREN</name>
<dbReference type="InterPro" id="IPR028896">
    <property type="entry name" value="GcvT/YgfZ/DmdA"/>
</dbReference>
<evidence type="ECO:0000256" key="1">
    <source>
        <dbReference type="ARBA" id="ARBA00008609"/>
    </source>
</evidence>
<protein>
    <recommendedName>
        <fullName evidence="2">aminomethyltransferase</fullName>
        <ecNumber evidence="2">2.1.2.10</ecNumber>
    </recommendedName>
    <alternativeName>
        <fullName evidence="5">Glycine cleavage system T protein</fullName>
    </alternativeName>
</protein>
<evidence type="ECO:0000256" key="7">
    <source>
        <dbReference type="PIRSR" id="PIRSR006487-1"/>
    </source>
</evidence>